<proteinExistence type="predicted"/>
<evidence type="ECO:0000256" key="1">
    <source>
        <dbReference type="SAM" id="MobiDB-lite"/>
    </source>
</evidence>
<reference evidence="3" key="1">
    <citation type="journal article" date="2019" name="Int. J. Syst. Evol. Microbiol.">
        <title>The Global Catalogue of Microorganisms (GCM) 10K type strain sequencing project: providing services to taxonomists for standard genome sequencing and annotation.</title>
        <authorList>
            <consortium name="The Broad Institute Genomics Platform"/>
            <consortium name="The Broad Institute Genome Sequencing Center for Infectious Disease"/>
            <person name="Wu L."/>
            <person name="Ma J."/>
        </authorList>
    </citation>
    <scope>NUCLEOTIDE SEQUENCE [LARGE SCALE GENOMIC DNA]</scope>
    <source>
        <strain evidence="3">JCM 16034</strain>
    </source>
</reference>
<dbReference type="EMBL" id="BAAAQW010000010">
    <property type="protein sequence ID" value="GAA2202418.1"/>
    <property type="molecule type" value="Genomic_DNA"/>
</dbReference>
<organism evidence="2 3">
    <name type="scientific">Sinomonas flava</name>
    <dbReference type="NCBI Taxonomy" id="496857"/>
    <lineage>
        <taxon>Bacteria</taxon>
        <taxon>Bacillati</taxon>
        <taxon>Actinomycetota</taxon>
        <taxon>Actinomycetes</taxon>
        <taxon>Micrococcales</taxon>
        <taxon>Micrococcaceae</taxon>
        <taxon>Sinomonas</taxon>
    </lineage>
</organism>
<evidence type="ECO:0008006" key="4">
    <source>
        <dbReference type="Google" id="ProtNLM"/>
    </source>
</evidence>
<name>A0ABP5NVT4_9MICC</name>
<evidence type="ECO:0000313" key="3">
    <source>
        <dbReference type="Proteomes" id="UP001500432"/>
    </source>
</evidence>
<dbReference type="Pfam" id="PF11228">
    <property type="entry name" value="DUF3027"/>
    <property type="match status" value="1"/>
</dbReference>
<evidence type="ECO:0000313" key="2">
    <source>
        <dbReference type="EMBL" id="GAA2202418.1"/>
    </source>
</evidence>
<accession>A0ABP5NVT4</accession>
<comment type="caution">
    <text evidence="2">The sequence shown here is derived from an EMBL/GenBank/DDBJ whole genome shotgun (WGS) entry which is preliminary data.</text>
</comment>
<sequence>MADARRTAPKGLPTTADGIPIWRIGKPDAFLAAAVGEARAALADVARPEDIGEHVAAKSEGERVVTHLFESLLPGYRGWQWFVTVARTSRSKVVTVSEVGLVPSKDSVLAPEWVPWADRVRPEDRARAEAEAAEAAPAQQAHDGDGSPEAEGSPAEAGPEGGSEEAAPATED</sequence>
<protein>
    <recommendedName>
        <fullName evidence="4">DUF3027 domain-containing protein</fullName>
    </recommendedName>
</protein>
<keyword evidence="3" id="KW-1185">Reference proteome</keyword>
<dbReference type="RefSeq" id="WP_344300653.1">
    <property type="nucleotide sequence ID" value="NZ_BAAAQW010000010.1"/>
</dbReference>
<feature type="compositionally biased region" description="Low complexity" evidence="1">
    <location>
        <begin position="133"/>
        <end position="172"/>
    </location>
</feature>
<dbReference type="InterPro" id="IPR021391">
    <property type="entry name" value="DUF3027"/>
</dbReference>
<feature type="region of interest" description="Disordered" evidence="1">
    <location>
        <begin position="122"/>
        <end position="172"/>
    </location>
</feature>
<dbReference type="Proteomes" id="UP001500432">
    <property type="component" value="Unassembled WGS sequence"/>
</dbReference>
<gene>
    <name evidence="2" type="ORF">GCM10009849_30750</name>
</gene>